<evidence type="ECO:0000313" key="2">
    <source>
        <dbReference type="Proteomes" id="UP000176558"/>
    </source>
</evidence>
<protein>
    <submittedName>
        <fullName evidence="1">Uncharacterized protein</fullName>
    </submittedName>
</protein>
<dbReference type="Proteomes" id="UP000176558">
    <property type="component" value="Unassembled WGS sequence"/>
</dbReference>
<comment type="caution">
    <text evidence="1">The sequence shown here is derived from an EMBL/GenBank/DDBJ whole genome shotgun (WGS) entry which is preliminary data.</text>
</comment>
<name>A0A1G2USW6_9BACT</name>
<accession>A0A1G2USW6</accession>
<dbReference type="EMBL" id="MHWT01000016">
    <property type="protein sequence ID" value="OHB12422.1"/>
    <property type="molecule type" value="Genomic_DNA"/>
</dbReference>
<organism evidence="1 2">
    <name type="scientific">Candidatus Zambryskibacteria bacterium RIFCSPLOWO2_12_FULL_39_23</name>
    <dbReference type="NCBI Taxonomy" id="1802776"/>
    <lineage>
        <taxon>Bacteria</taxon>
        <taxon>Candidatus Zambryskiibacteriota</taxon>
    </lineage>
</organism>
<gene>
    <name evidence="1" type="ORF">A3G99_02470</name>
</gene>
<proteinExistence type="predicted"/>
<dbReference type="AlphaFoldDB" id="A0A1G2USW6"/>
<evidence type="ECO:0000313" key="1">
    <source>
        <dbReference type="EMBL" id="OHB12422.1"/>
    </source>
</evidence>
<sequence>MTKTREFLLAKLKSESGLDDTTFDEIVASFKFEGNEKMEGEASSFHVDGHDYHAVTFWNTEKREESFREIMTDGKIISENEAESFKAKYRKVIIGLMHINKDSIKGSSLS</sequence>
<reference evidence="1 2" key="1">
    <citation type="journal article" date="2016" name="Nat. Commun.">
        <title>Thousands of microbial genomes shed light on interconnected biogeochemical processes in an aquifer system.</title>
        <authorList>
            <person name="Anantharaman K."/>
            <person name="Brown C.T."/>
            <person name="Hug L.A."/>
            <person name="Sharon I."/>
            <person name="Castelle C.J."/>
            <person name="Probst A.J."/>
            <person name="Thomas B.C."/>
            <person name="Singh A."/>
            <person name="Wilkins M.J."/>
            <person name="Karaoz U."/>
            <person name="Brodie E.L."/>
            <person name="Williams K.H."/>
            <person name="Hubbard S.S."/>
            <person name="Banfield J.F."/>
        </authorList>
    </citation>
    <scope>NUCLEOTIDE SEQUENCE [LARGE SCALE GENOMIC DNA]</scope>
</reference>